<accession>A0A371EGZ8</accession>
<keyword evidence="3" id="KW-1185">Reference proteome</keyword>
<dbReference type="Pfam" id="PF23247">
    <property type="entry name" value="LRR_RPS2"/>
    <property type="match status" value="1"/>
</dbReference>
<dbReference type="OrthoDB" id="1430963at2759"/>
<name>A0A371EGZ8_MUCPR</name>
<evidence type="ECO:0000313" key="2">
    <source>
        <dbReference type="EMBL" id="RDX65317.1"/>
    </source>
</evidence>
<feature type="non-terminal residue" evidence="2">
    <location>
        <position position="1"/>
    </location>
</feature>
<dbReference type="EMBL" id="QJKJ01013973">
    <property type="protein sequence ID" value="RDX65317.1"/>
    <property type="molecule type" value="Genomic_DNA"/>
</dbReference>
<protein>
    <recommendedName>
        <fullName evidence="1">Disease resistance protein At4g27190-like leucine-rich repeats domain-containing protein</fullName>
    </recommendedName>
</protein>
<evidence type="ECO:0000259" key="1">
    <source>
        <dbReference type="Pfam" id="PF23247"/>
    </source>
</evidence>
<dbReference type="Proteomes" id="UP000257109">
    <property type="component" value="Unassembled WGS sequence"/>
</dbReference>
<dbReference type="AlphaFoldDB" id="A0A371EGZ8"/>
<dbReference type="InterPro" id="IPR057135">
    <property type="entry name" value="At4g27190-like_LRR"/>
</dbReference>
<gene>
    <name evidence="2" type="ORF">CR513_56032</name>
</gene>
<proteinExistence type="predicted"/>
<organism evidence="2 3">
    <name type="scientific">Mucuna pruriens</name>
    <name type="common">Velvet bean</name>
    <name type="synonym">Dolichos pruriens</name>
    <dbReference type="NCBI Taxonomy" id="157652"/>
    <lineage>
        <taxon>Eukaryota</taxon>
        <taxon>Viridiplantae</taxon>
        <taxon>Streptophyta</taxon>
        <taxon>Embryophyta</taxon>
        <taxon>Tracheophyta</taxon>
        <taxon>Spermatophyta</taxon>
        <taxon>Magnoliopsida</taxon>
        <taxon>eudicotyledons</taxon>
        <taxon>Gunneridae</taxon>
        <taxon>Pentapetalae</taxon>
        <taxon>rosids</taxon>
        <taxon>fabids</taxon>
        <taxon>Fabales</taxon>
        <taxon>Fabaceae</taxon>
        <taxon>Papilionoideae</taxon>
        <taxon>50 kb inversion clade</taxon>
        <taxon>NPAAA clade</taxon>
        <taxon>indigoferoid/millettioid clade</taxon>
        <taxon>Phaseoleae</taxon>
        <taxon>Mucuna</taxon>
    </lineage>
</organism>
<evidence type="ECO:0000313" key="3">
    <source>
        <dbReference type="Proteomes" id="UP000257109"/>
    </source>
</evidence>
<feature type="domain" description="Disease resistance protein At4g27190-like leucine-rich repeats" evidence="1">
    <location>
        <begin position="165"/>
        <end position="237"/>
    </location>
</feature>
<comment type="caution">
    <text evidence="2">The sequence shown here is derived from an EMBL/GenBank/DDBJ whole genome shotgun (WGS) entry which is preliminary data.</text>
</comment>
<reference evidence="2" key="1">
    <citation type="submission" date="2018-05" db="EMBL/GenBank/DDBJ databases">
        <title>Draft genome of Mucuna pruriens seed.</title>
        <authorList>
            <person name="Nnadi N.E."/>
            <person name="Vos R."/>
            <person name="Hasami M.H."/>
            <person name="Devisetty U.K."/>
            <person name="Aguiy J.C."/>
        </authorList>
    </citation>
    <scope>NUCLEOTIDE SEQUENCE [LARGE SCALE GENOMIC DNA]</scope>
    <source>
        <strain evidence="2">JCA_2017</strain>
    </source>
</reference>
<sequence>MVFVYLIGLEATHFASQLLSIFHYDLRMVDGDCTNLSLNSLFNSVQVSQGGLLILLIAYITWYHHTNASPLNSKIFPNLKLLSLGKEDAMAISHGLFQAKTYSQTVIPNLELQAITKEDTMIGKGQFGAIAAHLLQNLKVLRLQGYHEGDESNIFSSGLLEKLPSIENLEVVECHGLVYLLTSTTARSLGLLKYMSVLNCQAIQEIVCEEGDQESNDDEITFGQLNALYLESLPSIVGFYTGTSKLIFPLLDESTLNFIEMVSL</sequence>